<evidence type="ECO:0000256" key="1">
    <source>
        <dbReference type="ARBA" id="ARBA00023054"/>
    </source>
</evidence>
<feature type="compositionally biased region" description="Polar residues" evidence="3">
    <location>
        <begin position="729"/>
        <end position="738"/>
    </location>
</feature>
<feature type="compositionally biased region" description="Acidic residues" evidence="3">
    <location>
        <begin position="2547"/>
        <end position="2558"/>
    </location>
</feature>
<gene>
    <name evidence="5" type="ORF">B0T20DRAFT_490192</name>
</gene>
<dbReference type="Proteomes" id="UP001281003">
    <property type="component" value="Unassembled WGS sequence"/>
</dbReference>
<feature type="compositionally biased region" description="Polar residues" evidence="3">
    <location>
        <begin position="795"/>
        <end position="807"/>
    </location>
</feature>
<feature type="coiled-coil region" evidence="2">
    <location>
        <begin position="1786"/>
        <end position="1974"/>
    </location>
</feature>
<feature type="region of interest" description="Disordered" evidence="3">
    <location>
        <begin position="935"/>
        <end position="954"/>
    </location>
</feature>
<feature type="compositionally biased region" description="Low complexity" evidence="3">
    <location>
        <begin position="821"/>
        <end position="835"/>
    </location>
</feature>
<feature type="region of interest" description="Disordered" evidence="3">
    <location>
        <begin position="399"/>
        <end position="472"/>
    </location>
</feature>
<feature type="region of interest" description="Disordered" evidence="3">
    <location>
        <begin position="685"/>
        <end position="744"/>
    </location>
</feature>
<feature type="region of interest" description="Disordered" evidence="3">
    <location>
        <begin position="1672"/>
        <end position="1710"/>
    </location>
</feature>
<evidence type="ECO:0000256" key="2">
    <source>
        <dbReference type="SAM" id="Coils"/>
    </source>
</evidence>
<feature type="compositionally biased region" description="Low complexity" evidence="3">
    <location>
        <begin position="575"/>
        <end position="589"/>
    </location>
</feature>
<feature type="compositionally biased region" description="Polar residues" evidence="3">
    <location>
        <begin position="327"/>
        <end position="337"/>
    </location>
</feature>
<feature type="compositionally biased region" description="Low complexity" evidence="3">
    <location>
        <begin position="2482"/>
        <end position="2496"/>
    </location>
</feature>
<feature type="compositionally biased region" description="Polar residues" evidence="3">
    <location>
        <begin position="1344"/>
        <end position="1380"/>
    </location>
</feature>
<feature type="chain" id="PRO_5042108819" evidence="4">
    <location>
        <begin position="26"/>
        <end position="2635"/>
    </location>
</feature>
<feature type="compositionally biased region" description="Low complexity" evidence="3">
    <location>
        <begin position="517"/>
        <end position="527"/>
    </location>
</feature>
<comment type="caution">
    <text evidence="5">The sequence shown here is derived from an EMBL/GenBank/DDBJ whole genome shotgun (WGS) entry which is preliminary data.</text>
</comment>
<feature type="compositionally biased region" description="Polar residues" evidence="3">
    <location>
        <begin position="459"/>
        <end position="472"/>
    </location>
</feature>
<feature type="region of interest" description="Disordered" evidence="3">
    <location>
        <begin position="1457"/>
        <end position="1602"/>
    </location>
</feature>
<feature type="region of interest" description="Disordered" evidence="3">
    <location>
        <begin position="2270"/>
        <end position="2296"/>
    </location>
</feature>
<keyword evidence="1 2" id="KW-0175">Coiled coil</keyword>
<feature type="region of interest" description="Disordered" evidence="3">
    <location>
        <begin position="965"/>
        <end position="1102"/>
    </location>
</feature>
<feature type="compositionally biased region" description="Low complexity" evidence="3">
    <location>
        <begin position="360"/>
        <end position="373"/>
    </location>
</feature>
<feature type="compositionally biased region" description="Polar residues" evidence="3">
    <location>
        <begin position="647"/>
        <end position="663"/>
    </location>
</feature>
<feature type="coiled-coil region" evidence="2">
    <location>
        <begin position="2056"/>
        <end position="2258"/>
    </location>
</feature>
<accession>A0AAE0U388</accession>
<evidence type="ECO:0000313" key="6">
    <source>
        <dbReference type="Proteomes" id="UP001281003"/>
    </source>
</evidence>
<feature type="compositionally biased region" description="Low complexity" evidence="3">
    <location>
        <begin position="2270"/>
        <end position="2288"/>
    </location>
</feature>
<dbReference type="GO" id="GO:0005856">
    <property type="term" value="C:cytoskeleton"/>
    <property type="evidence" value="ECO:0007669"/>
    <property type="project" value="TreeGrafter"/>
</dbReference>
<dbReference type="PANTHER" id="PTHR32083:SF0">
    <property type="entry name" value="CILIA AND FLAGELLA-ASSOCIATED PROTEIN 58"/>
    <property type="match status" value="1"/>
</dbReference>
<protein>
    <submittedName>
        <fullName evidence="5">Uncharacterized protein</fullName>
    </submittedName>
</protein>
<keyword evidence="6" id="KW-1185">Reference proteome</keyword>
<reference evidence="5" key="1">
    <citation type="journal article" date="2023" name="Mol. Phylogenet. Evol.">
        <title>Genome-scale phylogeny and comparative genomics of the fungal order Sordariales.</title>
        <authorList>
            <person name="Hensen N."/>
            <person name="Bonometti L."/>
            <person name="Westerberg I."/>
            <person name="Brannstrom I.O."/>
            <person name="Guillou S."/>
            <person name="Cros-Aarteil S."/>
            <person name="Calhoun S."/>
            <person name="Haridas S."/>
            <person name="Kuo A."/>
            <person name="Mondo S."/>
            <person name="Pangilinan J."/>
            <person name="Riley R."/>
            <person name="LaButti K."/>
            <person name="Andreopoulos B."/>
            <person name="Lipzen A."/>
            <person name="Chen C."/>
            <person name="Yan M."/>
            <person name="Daum C."/>
            <person name="Ng V."/>
            <person name="Clum A."/>
            <person name="Steindorff A."/>
            <person name="Ohm R.A."/>
            <person name="Martin F."/>
            <person name="Silar P."/>
            <person name="Natvig D.O."/>
            <person name="Lalanne C."/>
            <person name="Gautier V."/>
            <person name="Ament-Velasquez S.L."/>
            <person name="Kruys A."/>
            <person name="Hutchinson M.I."/>
            <person name="Powell A.J."/>
            <person name="Barry K."/>
            <person name="Miller A.N."/>
            <person name="Grigoriev I.V."/>
            <person name="Debuchy R."/>
            <person name="Gladieux P."/>
            <person name="Hiltunen Thoren M."/>
            <person name="Johannesson H."/>
        </authorList>
    </citation>
    <scope>NUCLEOTIDE SEQUENCE</scope>
    <source>
        <strain evidence="5">FGSC 1904</strain>
    </source>
</reference>
<feature type="signal peptide" evidence="4">
    <location>
        <begin position="1"/>
        <end position="25"/>
    </location>
</feature>
<sequence>MKATAALRTAFLLLNSNVLMASASSASTEDSDSPPSLRDTLHDELPLDFAFNNLPRQVSTGQELTPFFTTNFLGGQSPQPIAFSGNTERPFEVNGDTFPDFPTAANRVCDNQKNACADMANDASKRTRFRVSDCDKQRERCMNSAQSATETSFAEKPGPTLVVSNATHDIFCDVHYRHRYVSGISDLQWCPLKCSQPLSHQGVVLHSGTLQKAWVSLHGFCQLVGPRWLCDALRSRLMPVRWWCSHAVVMQGGEAVVAPWLAPFSLNLTGSTRQSRAAVARASPLPYFCPAQPPHPLTSATFQPLQFIPLSVLGSPTVFLPPPTTGIPKTSSLKSSPRTPPPAAFAQDGIKNYFRHRSESPTSPALSSASTAEGEASPELPPLPVPRLPLRVQGLLRSRTPPTISVNEDEVDGSRWGSPYPPNLRAESSSSDDDDSESEGDPIHSLALQTRFLRPAPPTQQETPSESRSSLISGAASVLANRARRLVHGITEDWIRQHTAHGSEREKLHWLSDGTGDSENSSLSDSFSGDEDSAWLGDDLLTPRADRRRSSRRSSRQRQESQGALKKQSSTDTLRQSQSRVVSRQASRSNMASPNERALQPDVTTASDRAPSLSPFPERTTSISQPASAVKAEDASSINSHRGDSLAPSTPSKPALKRTSTLAASPRMKKKVPWKGKSVMVLIPKDDERGQPGKGPIPLTESEVEERMRRWREKGHDISGFDLEPPKTSIDQSTSQSRGPWPDFDDLVQERQEKSWKVLLPDLNAWKKYVDELTEAKLRALGVSLGDEEPPQPSVSPSGSMSRQPSVANYPPLPFSPPLPTSSAASGGGLPAFPFHGLGPSPTSPNLPAGMSPASFTSKYNPRASISIPSPHAWSQQMMMQQHGHRMGSPSLANLNAMMSPSSPFSPDGGLFSPMGHMGHMAHQRHQSLQLPMFQHQPQHQLQPQFAPPPRASSRLQDLHEIAEEEPAQDPVRAPEAGLPHHMPGDDLQREIDEAEYHLEEQMRSQLENDQDYSPHREEHTIPPVNPHARDSSVHFAPQQPQFGASSDGLVLHHPRPHSRGHSLSQKYFTEEDVSNSGGSFRPTLHPIDGPAAEDDEIETNPSNLGTPIQALEFQKMMHQHTLSNASSSWSAGKPAIGPVPKHASHGSKSSLSKLNVEAPEFKFNPNSSFTPQFTPQVATFNAATTHFTASAPTTGAINPTASVFSPTQSEFGLKFRPDAPAFTPTSFATPAANPAVEGDAKPEGSVVGASDLDKAEIVLPVKESKAVPILPPDEEVKAEDEKEEAEGQLDGVTFSRFVHHNVELESVAAAASETADSSTPVAESRPDKDEDEELPIEEKSFDESTQGHQDMTLSSTMASETTDTQATVSPSEQTADPMSLNWTVSELKEPTLLSDGVATHGHKKSLSATASAFVPGISARPPATEATDLATGSSQQPPQQTPAVEVAEIEHIEKVAAEPEVVTVPPPKPTKGLAASRWAPKPPPPRRTESRRENTIPPPAAEPSFDDIDAVMRHLSANPGMGINKPSGSQTQWHQPSPTRPVPLDAVTNASPYHEVEDDSRSPSPTPRDLQPSQPIPTVELEDPFVDPPTSVQFIDGPVHNLNGNEDVPVSDWNGDFTEDEQEKLESRVTFFNGQVNDVVGSILDSRLGPLEQTLDTIKHSLTAISRRAVSNRRGMRSASAEVRDSDADDEDDDLPAARRSISPRRDRKMEQIKAAVMEALASQQKTRPTSSSAKSALGERPDVLQILEELKAQITQPKTSSIGSEDIKKIVEELVHNRLEPAVDEAKEAKVTDLQARVLELEERLRSQEAKVETEIAARRAAEDRASDLNRELQSAATKIEVEEMNKGVLHQRIADLEKISQQFEGQAEKEQKGRRAAEDKLAEVERQLKLTSAEEARLKKEVDEKDHKIKAIEAANNKVAMRLTQLEAGTENTQKSRSEAQNKINMLDNDLRNARQEARHWRSEADRVSELAKRRDADLTKALDENKALHKLIDTLGTQVQENERVRDSWRTKFLALQDEMAHAARQITEENAKRAKREQTLLARQEVLDARLQAEAKTRERIETELERLEMNERQGMRAVAECKRLEQLLAEMRTENHKLQQSALRFKAEFQEARESAAREITRTRNTMQAEVEQANHQVNAVRRELEDELNRLRSQMDQVKLDADTAKAQHDMLLEEAQNSKKTELDELMRKHQNEVEDIQARYERQLSNTTEDAQRMEKNLLDRLSIETSKAQHLQDKLLHVEEKLEIAKEAARAAAQAAKASAAGTSDAPAASKSSASKDVPPSERISPQALRESIMVLQEQLQARELRIEELEQQLEKVDPEADTKISKRDDEIIWLRELLAVRHSDLQDIIGALSSDDYDRDAVRDAAIRLKANLQMEEQERERAMNGGSAINLPNIAATIREAATPRVAQAVGPLAAAWGNWRKGKDLPAFGSLSSVLSPAQSRNVTPSKPTSGVSGNPTPSTSGSARLRKASNASVSTVRSTASTQKPQPTAFSATGRRLNPHELSQRALRVNQQQMQQRSRGPSTASMQQQQVVPEEDEEEEDTDESSERELMSQASISPSPDPSTLSFAQAQQQRHQRNISSPMMAPPVTSRRSAGMGGMGMYDSDASPVEDFDDDGFFEDE</sequence>
<feature type="region of interest" description="Disordered" evidence="3">
    <location>
        <begin position="1309"/>
        <end position="1380"/>
    </location>
</feature>
<feature type="region of interest" description="Disordered" evidence="3">
    <location>
        <begin position="500"/>
        <end position="671"/>
    </location>
</feature>
<feature type="region of interest" description="Disordered" evidence="3">
    <location>
        <begin position="323"/>
        <end position="387"/>
    </location>
</feature>
<feature type="region of interest" description="Disordered" evidence="3">
    <location>
        <begin position="784"/>
        <end position="855"/>
    </location>
</feature>
<evidence type="ECO:0000256" key="3">
    <source>
        <dbReference type="SAM" id="MobiDB-lite"/>
    </source>
</evidence>
<feature type="compositionally biased region" description="Basic and acidic residues" evidence="3">
    <location>
        <begin position="500"/>
        <end position="510"/>
    </location>
</feature>
<feature type="coiled-coil region" evidence="2">
    <location>
        <begin position="2370"/>
        <end position="2397"/>
    </location>
</feature>
<dbReference type="PANTHER" id="PTHR32083">
    <property type="entry name" value="CILIA AND FLAGELLA-ASSOCIATED PROTEIN 58-RELATED"/>
    <property type="match status" value="1"/>
</dbReference>
<feature type="region of interest" description="Disordered" evidence="3">
    <location>
        <begin position="1225"/>
        <end position="1249"/>
    </location>
</feature>
<dbReference type="EMBL" id="JAUTDP010000014">
    <property type="protein sequence ID" value="KAK3389005.1"/>
    <property type="molecule type" value="Genomic_DNA"/>
</dbReference>
<feature type="region of interest" description="Disordered" evidence="3">
    <location>
        <begin position="1126"/>
        <end position="1149"/>
    </location>
</feature>
<feature type="compositionally biased region" description="Acidic residues" evidence="3">
    <location>
        <begin position="2622"/>
        <end position="2635"/>
    </location>
</feature>
<proteinExistence type="predicted"/>
<feature type="region of interest" description="Disordered" evidence="3">
    <location>
        <begin position="2449"/>
        <end position="2635"/>
    </location>
</feature>
<organism evidence="5 6">
    <name type="scientific">Sordaria brevicollis</name>
    <dbReference type="NCBI Taxonomy" id="83679"/>
    <lineage>
        <taxon>Eukaryota</taxon>
        <taxon>Fungi</taxon>
        <taxon>Dikarya</taxon>
        <taxon>Ascomycota</taxon>
        <taxon>Pezizomycotina</taxon>
        <taxon>Sordariomycetes</taxon>
        <taxon>Sordariomycetidae</taxon>
        <taxon>Sordariales</taxon>
        <taxon>Sordariaceae</taxon>
        <taxon>Sordaria</taxon>
    </lineage>
</organism>
<keyword evidence="4" id="KW-0732">Signal</keyword>
<evidence type="ECO:0000313" key="5">
    <source>
        <dbReference type="EMBL" id="KAK3389005.1"/>
    </source>
</evidence>
<feature type="compositionally biased region" description="Low complexity" evidence="3">
    <location>
        <begin position="935"/>
        <end position="945"/>
    </location>
</feature>
<feature type="compositionally biased region" description="Pro residues" evidence="3">
    <location>
        <begin position="811"/>
        <end position="820"/>
    </location>
</feature>
<feature type="compositionally biased region" description="Polar residues" evidence="3">
    <location>
        <begin position="1527"/>
        <end position="1538"/>
    </location>
</feature>
<feature type="region of interest" description="Disordered" evidence="3">
    <location>
        <begin position="1418"/>
        <end position="1445"/>
    </location>
</feature>
<reference evidence="5" key="2">
    <citation type="submission" date="2023-07" db="EMBL/GenBank/DDBJ databases">
        <authorList>
            <consortium name="Lawrence Berkeley National Laboratory"/>
            <person name="Haridas S."/>
            <person name="Hensen N."/>
            <person name="Bonometti L."/>
            <person name="Westerberg I."/>
            <person name="Brannstrom I.O."/>
            <person name="Guillou S."/>
            <person name="Cros-Aarteil S."/>
            <person name="Calhoun S."/>
            <person name="Kuo A."/>
            <person name="Mondo S."/>
            <person name="Pangilinan J."/>
            <person name="Riley R."/>
            <person name="LaButti K."/>
            <person name="Andreopoulos B."/>
            <person name="Lipzen A."/>
            <person name="Chen C."/>
            <person name="Yanf M."/>
            <person name="Daum C."/>
            <person name="Ng V."/>
            <person name="Clum A."/>
            <person name="Steindorff A."/>
            <person name="Ohm R."/>
            <person name="Martin F."/>
            <person name="Silar P."/>
            <person name="Natvig D."/>
            <person name="Lalanne C."/>
            <person name="Gautier V."/>
            <person name="Ament-velasquez S.L."/>
            <person name="Kruys A."/>
            <person name="Hutchinson M.I."/>
            <person name="Powell A.J."/>
            <person name="Barry K."/>
            <person name="Miller A.N."/>
            <person name="Grigoriev I.V."/>
            <person name="Debuchy R."/>
            <person name="Gladieux P."/>
            <person name="Thoren M.H."/>
            <person name="Johannesson H."/>
        </authorList>
    </citation>
    <scope>NUCLEOTIDE SEQUENCE</scope>
    <source>
        <strain evidence="5">FGSC 1904</strain>
    </source>
</reference>
<feature type="compositionally biased region" description="Polar residues" evidence="3">
    <location>
        <begin position="2566"/>
        <end position="2595"/>
    </location>
</feature>
<feature type="compositionally biased region" description="Basic and acidic residues" evidence="3">
    <location>
        <begin position="983"/>
        <end position="1003"/>
    </location>
</feature>
<feature type="compositionally biased region" description="Polar residues" evidence="3">
    <location>
        <begin position="2449"/>
        <end position="2476"/>
    </location>
</feature>
<feature type="compositionally biased region" description="Low complexity" evidence="3">
    <location>
        <begin position="1225"/>
        <end position="1236"/>
    </location>
</feature>
<name>A0AAE0U388_SORBR</name>
<feature type="compositionally biased region" description="Basic residues" evidence="3">
    <location>
        <begin position="546"/>
        <end position="556"/>
    </location>
</feature>
<feature type="compositionally biased region" description="Acidic residues" evidence="3">
    <location>
        <begin position="430"/>
        <end position="440"/>
    </location>
</feature>
<feature type="compositionally biased region" description="Polar residues" evidence="3">
    <location>
        <begin position="2523"/>
        <end position="2545"/>
    </location>
</feature>
<feature type="compositionally biased region" description="Low complexity" evidence="3">
    <location>
        <begin position="1309"/>
        <end position="1320"/>
    </location>
</feature>
<evidence type="ECO:0000256" key="4">
    <source>
        <dbReference type="SAM" id="SignalP"/>
    </source>
</evidence>